<keyword evidence="8" id="KW-0904">Protein phosphatase</keyword>
<dbReference type="InterPro" id="IPR003598">
    <property type="entry name" value="Ig_sub2"/>
</dbReference>
<evidence type="ECO:0000256" key="5">
    <source>
        <dbReference type="ARBA" id="ARBA00022729"/>
    </source>
</evidence>
<dbReference type="SMART" id="SM00409">
    <property type="entry name" value="IG"/>
    <property type="match status" value="3"/>
</dbReference>
<evidence type="ECO:0000313" key="21">
    <source>
        <dbReference type="Ensembl" id="ENSCSAVP00000010859.1"/>
    </source>
</evidence>
<evidence type="ECO:0000256" key="12">
    <source>
        <dbReference type="ARBA" id="ARBA00023170"/>
    </source>
</evidence>
<evidence type="ECO:0000256" key="8">
    <source>
        <dbReference type="ARBA" id="ARBA00022912"/>
    </source>
</evidence>
<feature type="domain" description="Ig-like" evidence="19">
    <location>
        <begin position="105"/>
        <end position="193"/>
    </location>
</feature>
<dbReference type="PROSITE" id="PS50835">
    <property type="entry name" value="IG_LIKE"/>
    <property type="match status" value="3"/>
</dbReference>
<keyword evidence="4 16" id="KW-0812">Transmembrane</keyword>
<evidence type="ECO:0000256" key="3">
    <source>
        <dbReference type="ARBA" id="ARBA00013064"/>
    </source>
</evidence>
<evidence type="ECO:0000259" key="20">
    <source>
        <dbReference type="PROSITE" id="PS50853"/>
    </source>
</evidence>
<dbReference type="CDD" id="cd14553">
    <property type="entry name" value="R-PTPc-LAR-1"/>
    <property type="match status" value="1"/>
</dbReference>
<dbReference type="SMART" id="SM00408">
    <property type="entry name" value="IGc2"/>
    <property type="match status" value="3"/>
</dbReference>
<evidence type="ECO:0000256" key="1">
    <source>
        <dbReference type="ARBA" id="ARBA00004479"/>
    </source>
</evidence>
<keyword evidence="7" id="KW-0378">Hydrolase</keyword>
<dbReference type="SUPFAM" id="SSF48726">
    <property type="entry name" value="Immunoglobulin"/>
    <property type="match status" value="3"/>
</dbReference>
<dbReference type="PANTHER" id="PTHR46957:SF6">
    <property type="entry name" value="PROTEIN-TYROSINE-PHOSPHATASE"/>
    <property type="match status" value="1"/>
</dbReference>
<sequence>APVITNAPESQTGVAKGTLALICNATGNPRPRIDWRKDNKEVCMDIYHNLTFTYIGSGSVLWIAPARKKKDKARYTCVASNRLGDVSESADVHFYDEEATPSGFPHIDINPTVKTVERSRAVSMECGISGSPTPSIRWFRNYQPLYLNGTRIRMDPITGSLIISTSNDTDNGKYHCSGTNVHGTVFSKGTSIYVKERIVYPRFSIPPRKSYDVKINDPFNLTCVAVGSPMPVVKWQKQTSGGLVDVWPLKGMPPIVGMNVYHMQRVTESANYTCVAKSRISTITTTTEVTVKSVPKVIPSAPPEHLVVSPIDATSIRVTWEPPAKESRNGELTHYTVYYRQHGLESAAADMQVNGTSVVVQGLQPYTEYDVWLTASTTVGEGPRANAVVTTSQSTAPPSDVDLQALNSSAVRVRWSPLPTHHRNGDIRGYQIAYAISDVITGRTVVDNALLSNFLNINEPTELWRVLFEAKISDKIYKNILCRGFPHVNPTTHPQMSRRGSERNVSTTTVWLRWLPPSGIDVDSYKVNHYPHHREANSANVLQQETEIPEVGVRNLRPNTAYNFTLTTQHTGGDTDGWPSWLVARTSPQLLHTQPYVLNISEHGTVQVVLSRATNFATVKRYSVVVVPVNKKDNILTPTNVLNDPPPPQTNGEMPYITAEFDAIDIEQIFVVGDAINYGGYINQVLVRGLSYKVFLRAMLKTPVSIFFIPSSRQSSLNPDPTDPTLLESSSDQLWILGPILAAIVILLIVFIILYTRRKKSKSGNQVKYMKPVSKHVTHEPHIQHDPVKMRRQNCKTPGMPSHPPISIHTFQHHVEQLRANDNLKFSQEYESIDPGQQFTWAQSTLEVNKPKNRYANVISYDHSRLTLSPIDGVPGSDYINANYISGFRRQNAYIATQGPMRETVSDFWRMVWEQRSSIICMMTKCEERCKVKCEQYWPSGGSETYGLISVTLIDELELATYCVRTFNVVKSGLSDRREIKHFQFTAWPDHGVPEHPTPVLNFMRRVKSHHQPDAGPIVVHCSAGVGRAGCFICIDAMLERIKYEETVDVYGQVTCMRAERNYMVQTEDQYIFIHDALLEAINSGNTELPAKDLFNHLHKLTTPDPDHPITGMELEFKRLASNKASASRFVSANLPCNKFKNRLVNILPYEGTRVCLQPIRGVEGSDYINASFIDGYRFVRAYIATQGPLPETTDDFWRTLWEHNSTIVVMLTKLREQGRDKCHQYWPAERSARYQYFVVDPMSEYSMQQYMLREFKVTDARDGQSRTVRQFQFTDWPEQAVPKSGEGFIDFIGQVHKTKEQFGQEGPITIHCGGVGRTGVFITLSLALERMRFENLVDMFQTVKMLRTQRPAMVQTEDQYQFCYRAALEYLGSFDHYAM</sequence>
<evidence type="ECO:0000256" key="15">
    <source>
        <dbReference type="ARBA" id="ARBA00051722"/>
    </source>
</evidence>
<dbReference type="InterPro" id="IPR029021">
    <property type="entry name" value="Prot-tyrosine_phosphatase-like"/>
</dbReference>
<dbReference type="Gene3D" id="2.60.40.10">
    <property type="entry name" value="Immunoglobulins"/>
    <property type="match status" value="6"/>
</dbReference>
<protein>
    <recommendedName>
        <fullName evidence="3">protein-tyrosine-phosphatase</fullName>
        <ecNumber evidence="3">3.1.3.48</ecNumber>
    </recommendedName>
</protein>
<evidence type="ECO:0000256" key="9">
    <source>
        <dbReference type="ARBA" id="ARBA00022989"/>
    </source>
</evidence>
<dbReference type="InterPro" id="IPR050713">
    <property type="entry name" value="RTP_Phos/Ushers"/>
</dbReference>
<reference evidence="22" key="1">
    <citation type="submission" date="2003-08" db="EMBL/GenBank/DDBJ databases">
        <authorList>
            <person name="Birren B."/>
            <person name="Nusbaum C."/>
            <person name="Abebe A."/>
            <person name="Abouelleil A."/>
            <person name="Adekoya E."/>
            <person name="Ait-zahra M."/>
            <person name="Allen N."/>
            <person name="Allen T."/>
            <person name="An P."/>
            <person name="Anderson M."/>
            <person name="Anderson S."/>
            <person name="Arachchi H."/>
            <person name="Armbruster J."/>
            <person name="Bachantsang P."/>
            <person name="Baldwin J."/>
            <person name="Barry A."/>
            <person name="Bayul T."/>
            <person name="Blitshsteyn B."/>
            <person name="Bloom T."/>
            <person name="Blye J."/>
            <person name="Boguslavskiy L."/>
            <person name="Borowsky M."/>
            <person name="Boukhgalter B."/>
            <person name="Brunache A."/>
            <person name="Butler J."/>
            <person name="Calixte N."/>
            <person name="Calvo S."/>
            <person name="Camarata J."/>
            <person name="Campo K."/>
            <person name="Chang J."/>
            <person name="Cheshatsang Y."/>
            <person name="Citroen M."/>
            <person name="Collymore A."/>
            <person name="Considine T."/>
            <person name="Cook A."/>
            <person name="Cooke P."/>
            <person name="Corum B."/>
            <person name="Cuomo C."/>
            <person name="David R."/>
            <person name="Dawoe T."/>
            <person name="Degray S."/>
            <person name="Dodge S."/>
            <person name="Dooley K."/>
            <person name="Dorje P."/>
            <person name="Dorjee K."/>
            <person name="Dorris L."/>
            <person name="Duffey N."/>
            <person name="Dupes A."/>
            <person name="Elkins T."/>
            <person name="Engels R."/>
            <person name="Erickson J."/>
            <person name="Farina A."/>
            <person name="Faro S."/>
            <person name="Ferreira P."/>
            <person name="Fischer H."/>
            <person name="Fitzgerald M."/>
            <person name="Foley K."/>
            <person name="Gage D."/>
            <person name="Galagan J."/>
            <person name="Gearin G."/>
            <person name="Gnerre S."/>
            <person name="Gnirke A."/>
            <person name="Goyette A."/>
            <person name="Graham J."/>
            <person name="Grandbois E."/>
            <person name="Gyaltsen K."/>
            <person name="Hafez N."/>
            <person name="Hagopian D."/>
            <person name="Hagos B."/>
            <person name="Hall J."/>
            <person name="Hatcher B."/>
            <person name="Heller A."/>
            <person name="Higgins H."/>
            <person name="Honan T."/>
            <person name="Horn A."/>
            <person name="Houde N."/>
            <person name="Hughes L."/>
            <person name="Hulme W."/>
            <person name="Husby E."/>
            <person name="Iliev I."/>
            <person name="Jaffe D."/>
            <person name="Jones C."/>
            <person name="Kamal M."/>
            <person name="Kamat A."/>
            <person name="Kamvysselis M."/>
            <person name="Karlsson E."/>
            <person name="Kells C."/>
            <person name="Kieu A."/>
            <person name="Kisner P."/>
            <person name="Kodira C."/>
            <person name="Kulbokas E."/>
            <person name="Labutti K."/>
            <person name="Lama D."/>
            <person name="Landers T."/>
            <person name="Leger J."/>
            <person name="Levine S."/>
            <person name="Lewis D."/>
            <person name="Lewis T."/>
            <person name="Lindblad-toh K."/>
            <person name="Liu X."/>
            <person name="Lokyitsang T."/>
            <person name="Lokyitsang Y."/>
            <person name="Lucien O."/>
            <person name="Lui A."/>
            <person name="Ma L.J."/>
            <person name="Mabbitt R."/>
            <person name="Macdonald J."/>
            <person name="Maclean C."/>
            <person name="Major J."/>
            <person name="Manning J."/>
            <person name="Marabella R."/>
            <person name="Maru K."/>
            <person name="Matthews C."/>
            <person name="Mauceli E."/>
            <person name="Mccarthy M."/>
            <person name="Mcdonough S."/>
            <person name="Mcghee T."/>
            <person name="Meldrim J."/>
            <person name="Meneus L."/>
            <person name="Mesirov J."/>
            <person name="Mihalev A."/>
            <person name="Mihova T."/>
            <person name="Mikkelsen T."/>
            <person name="Mlenga V."/>
            <person name="Moru K."/>
            <person name="Mozes J."/>
            <person name="Mulrain L."/>
            <person name="Munson G."/>
            <person name="Naylor J."/>
            <person name="Newes C."/>
            <person name="Nguyen C."/>
            <person name="Nguyen N."/>
            <person name="Nguyen T."/>
            <person name="Nicol R."/>
            <person name="Nielsen C."/>
            <person name="Nizzari M."/>
            <person name="Norbu C."/>
            <person name="Norbu N."/>
            <person name="O'donnell P."/>
            <person name="Okoawo O."/>
            <person name="O'leary S."/>
            <person name="Omotosho B."/>
            <person name="O'neill K."/>
            <person name="Osman S."/>
            <person name="Parker S."/>
            <person name="Perrin D."/>
            <person name="Phunkhang P."/>
            <person name="Piqani B."/>
            <person name="Purcell S."/>
            <person name="Rachupka T."/>
            <person name="Ramasamy U."/>
            <person name="Rameau R."/>
            <person name="Ray V."/>
            <person name="Raymond C."/>
            <person name="Retta R."/>
            <person name="Richardson S."/>
            <person name="Rise C."/>
            <person name="Rodriguez J."/>
            <person name="Rogers J."/>
            <person name="Rogov P."/>
            <person name="Rutman M."/>
            <person name="Schupbach R."/>
            <person name="Seaman C."/>
            <person name="Settipalli S."/>
            <person name="Sharpe T."/>
            <person name="Sheridan J."/>
            <person name="Sherpa N."/>
            <person name="Shi J."/>
            <person name="Smirnov S."/>
            <person name="Smith C."/>
            <person name="Sougnez C."/>
            <person name="Spencer B."/>
            <person name="Stalker J."/>
            <person name="Stange-thomann N."/>
            <person name="Stavropoulos S."/>
            <person name="Stetson K."/>
            <person name="Stone C."/>
            <person name="Stone S."/>
            <person name="Stubbs M."/>
            <person name="Talamas J."/>
            <person name="Tchuinga P."/>
            <person name="Tenzing P."/>
            <person name="Tesfaye S."/>
            <person name="Theodore J."/>
            <person name="Thoulutsang Y."/>
            <person name="Topham K."/>
            <person name="Towey S."/>
            <person name="Tsamla T."/>
            <person name="Tsomo N."/>
            <person name="Vallee D."/>
            <person name="Vassiliev H."/>
            <person name="Venkataraman V."/>
            <person name="Vinson J."/>
            <person name="Vo A."/>
            <person name="Wade C."/>
            <person name="Wang S."/>
            <person name="Wangchuk T."/>
            <person name="Wangdi T."/>
            <person name="Whittaker C."/>
            <person name="Wilkinson J."/>
            <person name="Wu Y."/>
            <person name="Wyman D."/>
            <person name="Yadav S."/>
            <person name="Yang S."/>
            <person name="Yang X."/>
            <person name="Yeager S."/>
            <person name="Yee E."/>
            <person name="Young G."/>
            <person name="Zainoun J."/>
            <person name="Zembeck L."/>
            <person name="Zimmer A."/>
            <person name="Zody M."/>
            <person name="Lander E."/>
        </authorList>
    </citation>
    <scope>NUCLEOTIDE SEQUENCE [LARGE SCALE GENOMIC DNA]</scope>
</reference>
<dbReference type="Pfam" id="PF00041">
    <property type="entry name" value="fn3"/>
    <property type="match status" value="2"/>
</dbReference>
<keyword evidence="11" id="KW-1015">Disulfide bond</keyword>
<dbReference type="PROSITE" id="PS50853">
    <property type="entry name" value="FN3"/>
    <property type="match status" value="2"/>
</dbReference>
<evidence type="ECO:0000256" key="10">
    <source>
        <dbReference type="ARBA" id="ARBA00023136"/>
    </source>
</evidence>
<keyword evidence="9 16" id="KW-1133">Transmembrane helix</keyword>
<evidence type="ECO:0000259" key="19">
    <source>
        <dbReference type="PROSITE" id="PS50835"/>
    </source>
</evidence>
<keyword evidence="13" id="KW-0325">Glycoprotein</keyword>
<dbReference type="SUPFAM" id="SSF52799">
    <property type="entry name" value="(Phosphotyrosine protein) phosphatases II"/>
    <property type="match status" value="2"/>
</dbReference>
<dbReference type="GO" id="GO:0016020">
    <property type="term" value="C:membrane"/>
    <property type="evidence" value="ECO:0007669"/>
    <property type="project" value="UniProtKB-SubCell"/>
</dbReference>
<dbReference type="InterPro" id="IPR000387">
    <property type="entry name" value="Tyr_Pase_dom"/>
</dbReference>
<feature type="transmembrane region" description="Helical" evidence="16">
    <location>
        <begin position="734"/>
        <end position="755"/>
    </location>
</feature>
<dbReference type="FunFam" id="3.90.190.10:FF:000001">
    <property type="entry name" value="Receptor-type tyrosine-protein phosphatase F isoform A"/>
    <property type="match status" value="1"/>
</dbReference>
<dbReference type="SMART" id="SM00404">
    <property type="entry name" value="PTPc_motif"/>
    <property type="match status" value="2"/>
</dbReference>
<organism evidence="21 22">
    <name type="scientific">Ciona savignyi</name>
    <name type="common">Pacific transparent sea squirt</name>
    <dbReference type="NCBI Taxonomy" id="51511"/>
    <lineage>
        <taxon>Eukaryota</taxon>
        <taxon>Metazoa</taxon>
        <taxon>Chordata</taxon>
        <taxon>Tunicata</taxon>
        <taxon>Ascidiacea</taxon>
        <taxon>Phlebobranchia</taxon>
        <taxon>Cionidae</taxon>
        <taxon>Ciona</taxon>
    </lineage>
</organism>
<dbReference type="GeneTree" id="ENSGT00940000166904"/>
<dbReference type="FunFam" id="2.60.40.10:FF:000023">
    <property type="entry name" value="receptor-type tyrosine-protein phosphatase delta isoform X2"/>
    <property type="match status" value="1"/>
</dbReference>
<dbReference type="InterPro" id="IPR013783">
    <property type="entry name" value="Ig-like_fold"/>
</dbReference>
<evidence type="ECO:0000313" key="22">
    <source>
        <dbReference type="Proteomes" id="UP000007875"/>
    </source>
</evidence>
<comment type="similarity">
    <text evidence="2">Belongs to the protein-tyrosine phosphatase family. Receptor class 2A subfamily.</text>
</comment>
<evidence type="ECO:0000256" key="7">
    <source>
        <dbReference type="ARBA" id="ARBA00022801"/>
    </source>
</evidence>
<dbReference type="InterPro" id="IPR007110">
    <property type="entry name" value="Ig-like_dom"/>
</dbReference>
<dbReference type="Ensembl" id="ENSCSAVT00000010990.1">
    <property type="protein sequence ID" value="ENSCSAVP00000010859.1"/>
    <property type="gene ID" value="ENSCSAVG00000006363.1"/>
</dbReference>
<dbReference type="InterPro" id="IPR003595">
    <property type="entry name" value="Tyr_Pase_cat"/>
</dbReference>
<dbReference type="PRINTS" id="PR00700">
    <property type="entry name" value="PRTYPHPHTASE"/>
</dbReference>
<keyword evidence="6" id="KW-0677">Repeat</keyword>
<evidence type="ECO:0000256" key="16">
    <source>
        <dbReference type="SAM" id="Phobius"/>
    </source>
</evidence>
<dbReference type="PROSITE" id="PS50055">
    <property type="entry name" value="TYR_PHOSPHATASE_PTP"/>
    <property type="match status" value="2"/>
</dbReference>
<dbReference type="InterPro" id="IPR003961">
    <property type="entry name" value="FN3_dom"/>
</dbReference>
<feature type="domain" description="Tyrosine specific protein phosphatases" evidence="18">
    <location>
        <begin position="1290"/>
        <end position="1362"/>
    </location>
</feature>
<dbReference type="FunFam" id="2.60.40.10:FF:000028">
    <property type="entry name" value="Neuronal cell adhesion molecule"/>
    <property type="match status" value="1"/>
</dbReference>
<dbReference type="FunFam" id="3.90.190.10:FF:000002">
    <property type="entry name" value="receptor-type tyrosine-protein phosphatase delta isoform X2"/>
    <property type="match status" value="1"/>
</dbReference>
<feature type="domain" description="Tyrosine-protein phosphatase" evidence="17">
    <location>
        <begin position="826"/>
        <end position="1081"/>
    </location>
</feature>
<dbReference type="CDD" id="cd00063">
    <property type="entry name" value="FN3"/>
    <property type="match status" value="2"/>
</dbReference>
<accession>H2YZU7</accession>
<dbReference type="PROSITE" id="PS50056">
    <property type="entry name" value="TYR_PHOSPHATASE_2"/>
    <property type="match status" value="2"/>
</dbReference>
<evidence type="ECO:0000256" key="4">
    <source>
        <dbReference type="ARBA" id="ARBA00022692"/>
    </source>
</evidence>
<comment type="catalytic activity">
    <reaction evidence="15">
        <text>O-phospho-L-tyrosyl-[protein] + H2O = L-tyrosyl-[protein] + phosphate</text>
        <dbReference type="Rhea" id="RHEA:10684"/>
        <dbReference type="Rhea" id="RHEA-COMP:10136"/>
        <dbReference type="Rhea" id="RHEA-COMP:20101"/>
        <dbReference type="ChEBI" id="CHEBI:15377"/>
        <dbReference type="ChEBI" id="CHEBI:43474"/>
        <dbReference type="ChEBI" id="CHEBI:46858"/>
        <dbReference type="ChEBI" id="CHEBI:61978"/>
        <dbReference type="EC" id="3.1.3.48"/>
    </reaction>
</comment>
<dbReference type="SMART" id="SM00194">
    <property type="entry name" value="PTPc"/>
    <property type="match status" value="2"/>
</dbReference>
<keyword evidence="10 16" id="KW-0472">Membrane</keyword>
<dbReference type="Proteomes" id="UP000007875">
    <property type="component" value="Unassembled WGS sequence"/>
</dbReference>
<proteinExistence type="inferred from homology"/>
<keyword evidence="5" id="KW-0732">Signal</keyword>
<dbReference type="FunFam" id="2.60.40.10:FF:000032">
    <property type="entry name" value="palladin isoform X1"/>
    <property type="match status" value="1"/>
</dbReference>
<dbReference type="InterPro" id="IPR000242">
    <property type="entry name" value="PTP_cat"/>
</dbReference>
<dbReference type="Gene3D" id="3.90.190.10">
    <property type="entry name" value="Protein tyrosine phosphatase superfamily"/>
    <property type="match status" value="2"/>
</dbReference>
<dbReference type="Pfam" id="PF00102">
    <property type="entry name" value="Y_phosphatase"/>
    <property type="match status" value="2"/>
</dbReference>
<name>H2YZU7_CIOSA</name>
<reference evidence="21" key="3">
    <citation type="submission" date="2025-09" db="UniProtKB">
        <authorList>
            <consortium name="Ensembl"/>
        </authorList>
    </citation>
    <scope>IDENTIFICATION</scope>
</reference>
<evidence type="ECO:0000259" key="18">
    <source>
        <dbReference type="PROSITE" id="PS50056"/>
    </source>
</evidence>
<feature type="domain" description="Ig-like" evidence="19">
    <location>
        <begin position="2"/>
        <end position="93"/>
    </location>
</feature>
<dbReference type="FunFam" id="2.60.40.10:FF:000010">
    <property type="entry name" value="receptor-type tyrosine-protein phosphatase delta isoform X1"/>
    <property type="match status" value="1"/>
</dbReference>
<evidence type="ECO:0000256" key="13">
    <source>
        <dbReference type="ARBA" id="ARBA00023180"/>
    </source>
</evidence>
<feature type="domain" description="Tyrosine-protein phosphatase" evidence="17">
    <location>
        <begin position="1113"/>
        <end position="1371"/>
    </location>
</feature>
<dbReference type="PANTHER" id="PTHR46957">
    <property type="entry name" value="CYTOKINE RECEPTOR"/>
    <property type="match status" value="1"/>
</dbReference>
<feature type="domain" description="Ig-like" evidence="19">
    <location>
        <begin position="201"/>
        <end position="290"/>
    </location>
</feature>
<evidence type="ECO:0000256" key="14">
    <source>
        <dbReference type="ARBA" id="ARBA00023319"/>
    </source>
</evidence>
<comment type="subcellular location">
    <subcellularLocation>
        <location evidence="1">Membrane</location>
        <topology evidence="1">Single-pass type I membrane protein</topology>
    </subcellularLocation>
</comment>
<keyword evidence="22" id="KW-1185">Reference proteome</keyword>
<dbReference type="InterPro" id="IPR003599">
    <property type="entry name" value="Ig_sub"/>
</dbReference>
<dbReference type="InterPro" id="IPR036179">
    <property type="entry name" value="Ig-like_dom_sf"/>
</dbReference>
<dbReference type="EC" id="3.1.3.48" evidence="3"/>
<reference evidence="21" key="2">
    <citation type="submission" date="2025-08" db="UniProtKB">
        <authorList>
            <consortium name="Ensembl"/>
        </authorList>
    </citation>
    <scope>IDENTIFICATION</scope>
</reference>
<evidence type="ECO:0000259" key="17">
    <source>
        <dbReference type="PROSITE" id="PS50055"/>
    </source>
</evidence>
<feature type="domain" description="Fibronectin type-III" evidence="20">
    <location>
        <begin position="490"/>
        <end position="589"/>
    </location>
</feature>
<dbReference type="SUPFAM" id="SSF49265">
    <property type="entry name" value="Fibronectin type III"/>
    <property type="match status" value="2"/>
</dbReference>
<dbReference type="Pfam" id="PF13927">
    <property type="entry name" value="Ig_3"/>
    <property type="match status" value="2"/>
</dbReference>
<dbReference type="GO" id="GO:0004725">
    <property type="term" value="F:protein tyrosine phosphatase activity"/>
    <property type="evidence" value="ECO:0007669"/>
    <property type="project" value="UniProtKB-EC"/>
</dbReference>
<evidence type="ECO:0000256" key="11">
    <source>
        <dbReference type="ARBA" id="ARBA00023157"/>
    </source>
</evidence>
<dbReference type="InterPro" id="IPR036116">
    <property type="entry name" value="FN3_sf"/>
</dbReference>
<feature type="domain" description="Tyrosine specific protein phosphatases" evidence="18">
    <location>
        <begin position="1001"/>
        <end position="1072"/>
    </location>
</feature>
<evidence type="ECO:0000256" key="6">
    <source>
        <dbReference type="ARBA" id="ARBA00022737"/>
    </source>
</evidence>
<keyword evidence="12" id="KW-0675">Receptor</keyword>
<evidence type="ECO:0000256" key="2">
    <source>
        <dbReference type="ARBA" id="ARBA00010504"/>
    </source>
</evidence>
<dbReference type="SMART" id="SM00060">
    <property type="entry name" value="FN3"/>
    <property type="match status" value="2"/>
</dbReference>
<feature type="domain" description="Fibronectin type-III" evidence="20">
    <location>
        <begin position="302"/>
        <end position="398"/>
    </location>
</feature>
<keyword evidence="14" id="KW-0393">Immunoglobulin domain</keyword>